<dbReference type="EMBL" id="OMOD01000144">
    <property type="protein sequence ID" value="SPF43595.1"/>
    <property type="molecule type" value="Genomic_DNA"/>
</dbReference>
<dbReference type="Gene3D" id="3.60.21.10">
    <property type="match status" value="1"/>
</dbReference>
<keyword evidence="4" id="KW-0378">Hydrolase</keyword>
<dbReference type="EC" id="3.1.4.-" evidence="2"/>
<comment type="cofactor">
    <cofactor evidence="2">
        <name>a divalent metal cation</name>
        <dbReference type="ChEBI" id="CHEBI:60240"/>
    </cofactor>
</comment>
<dbReference type="InterPro" id="IPR029052">
    <property type="entry name" value="Metallo-depent_PP-like"/>
</dbReference>
<evidence type="ECO:0000313" key="5">
    <source>
        <dbReference type="Proteomes" id="UP000238701"/>
    </source>
</evidence>
<dbReference type="Proteomes" id="UP000238701">
    <property type="component" value="Unassembled WGS sequence"/>
</dbReference>
<feature type="domain" description="Calcineurin-like phosphoesterase" evidence="3">
    <location>
        <begin position="2"/>
        <end position="135"/>
    </location>
</feature>
<reference evidence="5" key="1">
    <citation type="submission" date="2018-02" db="EMBL/GenBank/DDBJ databases">
        <authorList>
            <person name="Hausmann B."/>
        </authorList>
    </citation>
    <scope>NUCLEOTIDE SEQUENCE [LARGE SCALE GENOMIC DNA]</scope>
    <source>
        <strain evidence="5">Peat soil MAG SbA1</strain>
    </source>
</reference>
<evidence type="ECO:0000313" key="4">
    <source>
        <dbReference type="EMBL" id="SPF43595.1"/>
    </source>
</evidence>
<dbReference type="GO" id="GO:0016787">
    <property type="term" value="F:hydrolase activity"/>
    <property type="evidence" value="ECO:0007669"/>
    <property type="project" value="UniProtKB-UniRule"/>
</dbReference>
<proteinExistence type="inferred from homology"/>
<dbReference type="SUPFAM" id="SSF56300">
    <property type="entry name" value="Metallo-dependent phosphatases"/>
    <property type="match status" value="1"/>
</dbReference>
<sequence>MISDTHGLLRPEALEALRGAEHIIHAGDVGAPEVLDQLRAIVPVTAVRGNVDKGAWARKLQDTEIVEIGGVSIYVLHDLARLDLKPEAAGFHVVIFGHSHRPMQERRGGVLYFNPGSAGPRRFKLPVSVGMLMVERGGIRAEIVRICD</sequence>
<dbReference type="PANTHER" id="PTHR11124">
    <property type="entry name" value="VACUOLAR SORTING PROTEIN VPS29"/>
    <property type="match status" value="1"/>
</dbReference>
<comment type="similarity">
    <text evidence="1 2">Belongs to the metallophosphoesterase superfamily. YfcE family.</text>
</comment>
<dbReference type="InterPro" id="IPR000979">
    <property type="entry name" value="Phosphodiesterase_MJ0936/Vps29"/>
</dbReference>
<protein>
    <recommendedName>
        <fullName evidence="2">Phosphoesterase</fullName>
        <ecNumber evidence="2">3.1.4.-</ecNumber>
    </recommendedName>
</protein>
<evidence type="ECO:0000256" key="1">
    <source>
        <dbReference type="ARBA" id="ARBA00008950"/>
    </source>
</evidence>
<keyword evidence="2" id="KW-0479">Metal-binding</keyword>
<organism evidence="4 5">
    <name type="scientific">Candidatus Sulfotelmatobacter kueseliae</name>
    <dbReference type="NCBI Taxonomy" id="2042962"/>
    <lineage>
        <taxon>Bacteria</taxon>
        <taxon>Pseudomonadati</taxon>
        <taxon>Acidobacteriota</taxon>
        <taxon>Terriglobia</taxon>
        <taxon>Terriglobales</taxon>
        <taxon>Candidatus Korobacteraceae</taxon>
        <taxon>Candidatus Sulfotelmatobacter</taxon>
    </lineage>
</organism>
<dbReference type="InterPro" id="IPR024654">
    <property type="entry name" value="Calcineurin-like_PHP_lpxH"/>
</dbReference>
<gene>
    <name evidence="4" type="ORF">SBA1_50047</name>
</gene>
<dbReference type="NCBIfam" id="TIGR00040">
    <property type="entry name" value="yfcE"/>
    <property type="match status" value="1"/>
</dbReference>
<dbReference type="Pfam" id="PF12850">
    <property type="entry name" value="Metallophos_2"/>
    <property type="match status" value="1"/>
</dbReference>
<evidence type="ECO:0000256" key="2">
    <source>
        <dbReference type="RuleBase" id="RU362039"/>
    </source>
</evidence>
<accession>A0A2U3KVA4</accession>
<dbReference type="AlphaFoldDB" id="A0A2U3KVA4"/>
<evidence type="ECO:0000259" key="3">
    <source>
        <dbReference type="Pfam" id="PF12850"/>
    </source>
</evidence>
<name>A0A2U3KVA4_9BACT</name>
<dbReference type="GO" id="GO:0046872">
    <property type="term" value="F:metal ion binding"/>
    <property type="evidence" value="ECO:0007669"/>
    <property type="project" value="UniProtKB-KW"/>
</dbReference>